<dbReference type="InterPro" id="IPR036390">
    <property type="entry name" value="WH_DNA-bd_sf"/>
</dbReference>
<evidence type="ECO:0000256" key="1">
    <source>
        <dbReference type="ARBA" id="ARBA00023015"/>
    </source>
</evidence>
<dbReference type="SMART" id="SM00347">
    <property type="entry name" value="HTH_MARR"/>
    <property type="match status" value="1"/>
</dbReference>
<feature type="domain" description="HTH marR-type" evidence="4">
    <location>
        <begin position="21"/>
        <end position="136"/>
    </location>
</feature>
<dbReference type="AlphaFoldDB" id="A0A1H8L7D5"/>
<dbReference type="RefSeq" id="WP_197086091.1">
    <property type="nucleotide sequence ID" value="NZ_FOCO01000039.1"/>
</dbReference>
<accession>A0A1H8L7D5</accession>
<keyword evidence="6" id="KW-1185">Reference proteome</keyword>
<keyword evidence="3" id="KW-0804">Transcription</keyword>
<dbReference type="EMBL" id="FOCO01000039">
    <property type="protein sequence ID" value="SEO01084.1"/>
    <property type="molecule type" value="Genomic_DNA"/>
</dbReference>
<dbReference type="Gene3D" id="1.10.10.10">
    <property type="entry name" value="Winged helix-like DNA-binding domain superfamily/Winged helix DNA-binding domain"/>
    <property type="match status" value="1"/>
</dbReference>
<name>A0A1H8L7D5_9RHOB</name>
<dbReference type="GO" id="GO:0003700">
    <property type="term" value="F:DNA-binding transcription factor activity"/>
    <property type="evidence" value="ECO:0007669"/>
    <property type="project" value="InterPro"/>
</dbReference>
<keyword evidence="1" id="KW-0805">Transcription regulation</keyword>
<dbReference type="STRING" id="1077947.SAMN05216227_103915"/>
<gene>
    <name evidence="5" type="ORF">SAMN05216227_103915</name>
</gene>
<protein>
    <submittedName>
        <fullName evidence="5">Transcriptional regulator, MarR family</fullName>
    </submittedName>
</protein>
<evidence type="ECO:0000259" key="4">
    <source>
        <dbReference type="PROSITE" id="PS50995"/>
    </source>
</evidence>
<evidence type="ECO:0000313" key="6">
    <source>
        <dbReference type="Proteomes" id="UP000183002"/>
    </source>
</evidence>
<reference evidence="5 6" key="1">
    <citation type="submission" date="2016-10" db="EMBL/GenBank/DDBJ databases">
        <authorList>
            <person name="de Groot N.N."/>
        </authorList>
    </citation>
    <scope>NUCLEOTIDE SEQUENCE [LARGE SCALE GENOMIC DNA]</scope>
    <source>
        <strain evidence="5 6">CGMCC 1.10836</strain>
    </source>
</reference>
<evidence type="ECO:0000313" key="5">
    <source>
        <dbReference type="EMBL" id="SEO01084.1"/>
    </source>
</evidence>
<dbReference type="InterPro" id="IPR023187">
    <property type="entry name" value="Tscrpt_reg_MarR-type_CS"/>
</dbReference>
<evidence type="ECO:0000256" key="3">
    <source>
        <dbReference type="ARBA" id="ARBA00023163"/>
    </source>
</evidence>
<dbReference type="Pfam" id="PF12802">
    <property type="entry name" value="MarR_2"/>
    <property type="match status" value="1"/>
</dbReference>
<dbReference type="PROSITE" id="PS01117">
    <property type="entry name" value="HTH_MARR_1"/>
    <property type="match status" value="1"/>
</dbReference>
<dbReference type="Proteomes" id="UP000183002">
    <property type="component" value="Unassembled WGS sequence"/>
</dbReference>
<organism evidence="5 6">
    <name type="scientific">Pseudorhodobacter antarcticus</name>
    <dbReference type="NCBI Taxonomy" id="1077947"/>
    <lineage>
        <taxon>Bacteria</taxon>
        <taxon>Pseudomonadati</taxon>
        <taxon>Pseudomonadota</taxon>
        <taxon>Alphaproteobacteria</taxon>
        <taxon>Rhodobacterales</taxon>
        <taxon>Paracoccaceae</taxon>
        <taxon>Pseudorhodobacter</taxon>
    </lineage>
</organism>
<evidence type="ECO:0000256" key="2">
    <source>
        <dbReference type="ARBA" id="ARBA00023125"/>
    </source>
</evidence>
<proteinExistence type="predicted"/>
<dbReference type="PANTHER" id="PTHR33164:SF95">
    <property type="entry name" value="TRANSCRIPTIONAL REGULATOR"/>
    <property type="match status" value="1"/>
</dbReference>
<dbReference type="InterPro" id="IPR039422">
    <property type="entry name" value="MarR/SlyA-like"/>
</dbReference>
<dbReference type="PANTHER" id="PTHR33164">
    <property type="entry name" value="TRANSCRIPTIONAL REGULATOR, MARR FAMILY"/>
    <property type="match status" value="1"/>
</dbReference>
<dbReference type="InterPro" id="IPR036388">
    <property type="entry name" value="WH-like_DNA-bd_sf"/>
</dbReference>
<keyword evidence="2" id="KW-0238">DNA-binding</keyword>
<dbReference type="GO" id="GO:0003677">
    <property type="term" value="F:DNA binding"/>
    <property type="evidence" value="ECO:0007669"/>
    <property type="project" value="UniProtKB-KW"/>
</dbReference>
<dbReference type="GO" id="GO:0006950">
    <property type="term" value="P:response to stress"/>
    <property type="evidence" value="ECO:0007669"/>
    <property type="project" value="TreeGrafter"/>
</dbReference>
<dbReference type="SUPFAM" id="SSF46785">
    <property type="entry name" value="Winged helix' DNA-binding domain"/>
    <property type="match status" value="1"/>
</dbReference>
<dbReference type="PROSITE" id="PS50995">
    <property type="entry name" value="HTH_MARR_2"/>
    <property type="match status" value="1"/>
</dbReference>
<sequence length="136" mass="15176">MTNQTDQDQTEPAGLTDYQLDGQIGFLLRRAHQRHISIFTLNMERNLTPQQFAVLARLGEGGRVSQNELGRQTAMDPSTMNGVVQRLIKRGLIAKHKCHTDKRMILLDLTNAGTAALDQLLPPRTSDHTRNACTAE</sequence>
<dbReference type="InterPro" id="IPR000835">
    <property type="entry name" value="HTH_MarR-typ"/>
</dbReference>